<dbReference type="OrthoDB" id="9794896at2"/>
<organism evidence="2 3">
    <name type="scientific">Paracidovorax konjaci</name>
    <dbReference type="NCBI Taxonomy" id="32040"/>
    <lineage>
        <taxon>Bacteria</taxon>
        <taxon>Pseudomonadati</taxon>
        <taxon>Pseudomonadota</taxon>
        <taxon>Betaproteobacteria</taxon>
        <taxon>Burkholderiales</taxon>
        <taxon>Comamonadaceae</taxon>
        <taxon>Paracidovorax</taxon>
    </lineage>
</organism>
<dbReference type="AlphaFoldDB" id="A0A1I1U259"/>
<protein>
    <submittedName>
        <fullName evidence="2">DJ-1/PfpI family protein</fullName>
    </submittedName>
</protein>
<accession>A0A1I1U259</accession>
<feature type="domain" description="DJ-1/PfpI" evidence="1">
    <location>
        <begin position="58"/>
        <end position="206"/>
    </location>
</feature>
<dbReference type="RefSeq" id="WP_092950832.1">
    <property type="nucleotide sequence ID" value="NZ_FOMQ01000004.1"/>
</dbReference>
<reference evidence="3" key="1">
    <citation type="submission" date="2016-10" db="EMBL/GenBank/DDBJ databases">
        <authorList>
            <person name="Varghese N."/>
            <person name="Submissions S."/>
        </authorList>
    </citation>
    <scope>NUCLEOTIDE SEQUENCE [LARGE SCALE GENOMIC DNA]</scope>
    <source>
        <strain evidence="3">DSM 7481</strain>
    </source>
</reference>
<sequence>MATDTLFPRTQRIGILVFPDFEPLDVWGFIEAFSIARFIGTPYAQPPGPCPFEIVLISNDCRPEGHGPKAGLGPGPVRSFNGPRVAPDLFRGDALEQPLDLLMVPGGQGVKLLLEDEASLPALLDWLRAMDGHVPLLSSVCTGAALLAKAGLLDGQPAATNHQAFGWVSGFGPRVLWDNTSRWVDAGRHVTSAGVSAGTDMAWHLVARLAGRAVAEAAALAAEYDWHRDPAQPIFYPQQAAVPSAG</sequence>
<evidence type="ECO:0000313" key="3">
    <source>
        <dbReference type="Proteomes" id="UP000199517"/>
    </source>
</evidence>
<gene>
    <name evidence="2" type="ORF">SAMN04489710_104257</name>
</gene>
<proteinExistence type="predicted"/>
<dbReference type="Gene3D" id="3.40.50.880">
    <property type="match status" value="1"/>
</dbReference>
<evidence type="ECO:0000259" key="1">
    <source>
        <dbReference type="Pfam" id="PF01965"/>
    </source>
</evidence>
<dbReference type="PANTHER" id="PTHR43130">
    <property type="entry name" value="ARAC-FAMILY TRANSCRIPTIONAL REGULATOR"/>
    <property type="match status" value="1"/>
</dbReference>
<keyword evidence="3" id="KW-1185">Reference proteome</keyword>
<dbReference type="SUPFAM" id="SSF52317">
    <property type="entry name" value="Class I glutamine amidotransferase-like"/>
    <property type="match status" value="1"/>
</dbReference>
<dbReference type="EMBL" id="FOMQ01000004">
    <property type="protein sequence ID" value="SFD64859.1"/>
    <property type="molecule type" value="Genomic_DNA"/>
</dbReference>
<dbReference type="Proteomes" id="UP000199517">
    <property type="component" value="Unassembled WGS sequence"/>
</dbReference>
<evidence type="ECO:0000313" key="2">
    <source>
        <dbReference type="EMBL" id="SFD64859.1"/>
    </source>
</evidence>
<dbReference type="PANTHER" id="PTHR43130:SF3">
    <property type="entry name" value="HTH-TYPE TRANSCRIPTIONAL REGULATOR RV1931C"/>
    <property type="match status" value="1"/>
</dbReference>
<dbReference type="STRING" id="32040.SAMN04489710_104257"/>
<dbReference type="InterPro" id="IPR052158">
    <property type="entry name" value="INH-QAR"/>
</dbReference>
<dbReference type="InterPro" id="IPR029062">
    <property type="entry name" value="Class_I_gatase-like"/>
</dbReference>
<name>A0A1I1U259_9BURK</name>
<dbReference type="InterPro" id="IPR002818">
    <property type="entry name" value="DJ-1/PfpI"/>
</dbReference>
<dbReference type="Pfam" id="PF01965">
    <property type="entry name" value="DJ-1_PfpI"/>
    <property type="match status" value="1"/>
</dbReference>
<dbReference type="GO" id="GO:0006355">
    <property type="term" value="P:regulation of DNA-templated transcription"/>
    <property type="evidence" value="ECO:0007669"/>
    <property type="project" value="TreeGrafter"/>
</dbReference>